<reference evidence="1 2" key="1">
    <citation type="journal article" date="2015" name="Nature">
        <title>rRNA introns, odd ribosomes, and small enigmatic genomes across a large radiation of phyla.</title>
        <authorList>
            <person name="Brown C.T."/>
            <person name="Hug L.A."/>
            <person name="Thomas B.C."/>
            <person name="Sharon I."/>
            <person name="Castelle C.J."/>
            <person name="Singh A."/>
            <person name="Wilkins M.J."/>
            <person name="Williams K.H."/>
            <person name="Banfield J.F."/>
        </authorList>
    </citation>
    <scope>NUCLEOTIDE SEQUENCE [LARGE SCALE GENOMIC DNA]</scope>
</reference>
<name>A0A0G0JF69_9BACT</name>
<organism evidence="1 2">
    <name type="scientific">Candidatus Nomurabacteria bacterium GW2011_GWB1_37_5</name>
    <dbReference type="NCBI Taxonomy" id="1618742"/>
    <lineage>
        <taxon>Bacteria</taxon>
        <taxon>Candidatus Nomuraibacteriota</taxon>
    </lineage>
</organism>
<dbReference type="Proteomes" id="UP000033876">
    <property type="component" value="Unassembled WGS sequence"/>
</dbReference>
<evidence type="ECO:0000313" key="2">
    <source>
        <dbReference type="Proteomes" id="UP000033876"/>
    </source>
</evidence>
<gene>
    <name evidence="1" type="ORF">US50_C0015G0001</name>
</gene>
<evidence type="ECO:0000313" key="1">
    <source>
        <dbReference type="EMBL" id="KKQ35409.1"/>
    </source>
</evidence>
<dbReference type="Gene3D" id="2.60.40.1120">
    <property type="entry name" value="Carboxypeptidase-like, regulatory domain"/>
    <property type="match status" value="1"/>
</dbReference>
<proteinExistence type="predicted"/>
<accession>A0A0G0JF69</accession>
<feature type="non-terminal residue" evidence="1">
    <location>
        <position position="1"/>
    </location>
</feature>
<dbReference type="AlphaFoldDB" id="A0A0G0JF69"/>
<dbReference type="EMBL" id="LBTF01000015">
    <property type="protein sequence ID" value="KKQ35409.1"/>
    <property type="molecule type" value="Genomic_DNA"/>
</dbReference>
<protein>
    <submittedName>
        <fullName evidence="1">Uncharacterized protein</fullName>
    </submittedName>
</protein>
<sequence length="149" mass="15921">KSSDNSGNNNIACTEEAKLCPDGSAVGRTGPNCEFSECPKNSSSNTTAGYVSGHVTIGPFCPVEREGEPCDTPPEAYTSREVIIYENNGSTEKERVNLDQNGNYKITLGPGNYFAQIEPAGIGPGEKKPFTVTSFETTTVDFDIDTGIR</sequence>
<comment type="caution">
    <text evidence="1">The sequence shown here is derived from an EMBL/GenBank/DDBJ whole genome shotgun (WGS) entry which is preliminary data.</text>
</comment>